<keyword evidence="17" id="KW-1185">Reference proteome</keyword>
<evidence type="ECO:0000256" key="2">
    <source>
        <dbReference type="ARBA" id="ARBA00022490"/>
    </source>
</evidence>
<evidence type="ECO:0000259" key="14">
    <source>
        <dbReference type="Pfam" id="PF08544"/>
    </source>
</evidence>
<comment type="pathway">
    <text evidence="11">Carbohydrate metabolism; galactose metabolism.</text>
</comment>
<feature type="binding site" evidence="11">
    <location>
        <position position="224"/>
    </location>
    <ligand>
        <name>substrate</name>
    </ligand>
</feature>
<dbReference type="PANTHER" id="PTHR10457:SF7">
    <property type="entry name" value="GALACTOKINASE-RELATED"/>
    <property type="match status" value="1"/>
</dbReference>
<dbReference type="InterPro" id="IPR022963">
    <property type="entry name" value="Galactokinase_bac"/>
</dbReference>
<keyword evidence="7 11" id="KW-0067">ATP-binding</keyword>
<dbReference type="EMBL" id="JXRR01000022">
    <property type="protein sequence ID" value="KIL43314.1"/>
    <property type="molecule type" value="Genomic_DNA"/>
</dbReference>
<feature type="binding site" evidence="11">
    <location>
        <position position="130"/>
    </location>
    <ligand>
        <name>Mg(2+)</name>
        <dbReference type="ChEBI" id="CHEBI:18420"/>
    </ligand>
</feature>
<dbReference type="PRINTS" id="PR00473">
    <property type="entry name" value="GALCTOKINASE"/>
</dbReference>
<dbReference type="InterPro" id="IPR036554">
    <property type="entry name" value="GHMP_kinase_C_sf"/>
</dbReference>
<comment type="catalytic activity">
    <reaction evidence="11">
        <text>alpha-D-galactose + ATP = alpha-D-galactose 1-phosphate + ADP + H(+)</text>
        <dbReference type="Rhea" id="RHEA:13553"/>
        <dbReference type="ChEBI" id="CHEBI:15378"/>
        <dbReference type="ChEBI" id="CHEBI:28061"/>
        <dbReference type="ChEBI" id="CHEBI:30616"/>
        <dbReference type="ChEBI" id="CHEBI:58336"/>
        <dbReference type="ChEBI" id="CHEBI:456216"/>
        <dbReference type="EC" id="2.7.1.6"/>
    </reaction>
</comment>
<evidence type="ECO:0000313" key="17">
    <source>
        <dbReference type="Proteomes" id="UP000031972"/>
    </source>
</evidence>
<dbReference type="Gene3D" id="3.30.230.10">
    <property type="match status" value="1"/>
</dbReference>
<dbReference type="EC" id="2.7.1.6" evidence="11 12"/>
<evidence type="ECO:0000256" key="3">
    <source>
        <dbReference type="ARBA" id="ARBA00022679"/>
    </source>
</evidence>
<dbReference type="SUPFAM" id="SSF55060">
    <property type="entry name" value="GHMP Kinase, C-terminal domain"/>
    <property type="match status" value="1"/>
</dbReference>
<comment type="caution">
    <text evidence="16">The sequence shown here is derived from an EMBL/GenBank/DDBJ whole genome shotgun (WGS) entry which is preliminary data.</text>
</comment>
<evidence type="ECO:0000256" key="4">
    <source>
        <dbReference type="ARBA" id="ARBA00022723"/>
    </source>
</evidence>
<dbReference type="InterPro" id="IPR006204">
    <property type="entry name" value="GHMP_kinase_N_dom"/>
</dbReference>
<dbReference type="FunFam" id="3.30.230.10:FF:000017">
    <property type="entry name" value="Galactokinase"/>
    <property type="match status" value="1"/>
</dbReference>
<dbReference type="GO" id="GO:0006012">
    <property type="term" value="P:galactose metabolic process"/>
    <property type="evidence" value="ECO:0007669"/>
    <property type="project" value="UniProtKB-UniRule"/>
</dbReference>
<dbReference type="PROSITE" id="PS00627">
    <property type="entry name" value="GHMP_KINASES_ATP"/>
    <property type="match status" value="1"/>
</dbReference>
<reference evidence="16 17" key="1">
    <citation type="submission" date="2015-01" db="EMBL/GenBank/DDBJ databases">
        <title>Jeotgalibacillus campisalis genome sequencing.</title>
        <authorList>
            <person name="Goh K.M."/>
            <person name="Chan K.-G."/>
            <person name="Yaakop A.S."/>
            <person name="Ee R."/>
            <person name="Gan H.M."/>
            <person name="Chan C.S."/>
        </authorList>
    </citation>
    <scope>NUCLEOTIDE SEQUENCE [LARGE SCALE GENOMIC DNA]</scope>
    <source>
        <strain evidence="16 17">SF-57</strain>
    </source>
</reference>
<keyword evidence="6 11" id="KW-0418">Kinase</keyword>
<evidence type="ECO:0000259" key="13">
    <source>
        <dbReference type="Pfam" id="PF00288"/>
    </source>
</evidence>
<dbReference type="PIRSF" id="PIRSF000530">
    <property type="entry name" value="Galactokinase"/>
    <property type="match status" value="1"/>
</dbReference>
<feature type="binding site" evidence="11">
    <location>
        <begin position="33"/>
        <end position="36"/>
    </location>
    <ligand>
        <name>substrate</name>
    </ligand>
</feature>
<protein>
    <recommendedName>
        <fullName evidence="11 12">Galactokinase</fullName>
        <ecNumber evidence="11 12">2.7.1.6</ecNumber>
    </recommendedName>
    <alternativeName>
        <fullName evidence="11">Galactose kinase</fullName>
    </alternativeName>
</protein>
<dbReference type="SUPFAM" id="SSF54211">
    <property type="entry name" value="Ribosomal protein S5 domain 2-like"/>
    <property type="match status" value="1"/>
</dbReference>
<dbReference type="Pfam" id="PF10509">
    <property type="entry name" value="GalKase_gal_bdg"/>
    <property type="match status" value="1"/>
</dbReference>
<feature type="binding site" evidence="11">
    <location>
        <position position="67"/>
    </location>
    <ligand>
        <name>ATP</name>
        <dbReference type="ChEBI" id="CHEBI:30616"/>
    </ligand>
</feature>
<dbReference type="GO" id="GO:0004335">
    <property type="term" value="F:galactokinase activity"/>
    <property type="evidence" value="ECO:0007669"/>
    <property type="project" value="UniProtKB-UniRule"/>
</dbReference>
<evidence type="ECO:0000256" key="7">
    <source>
        <dbReference type="ARBA" id="ARBA00022840"/>
    </source>
</evidence>
<keyword evidence="5 11" id="KW-0547">Nucleotide-binding</keyword>
<dbReference type="InterPro" id="IPR020568">
    <property type="entry name" value="Ribosomal_Su5_D2-typ_SF"/>
</dbReference>
<dbReference type="FunFam" id="3.30.70.890:FF:000001">
    <property type="entry name" value="Galactokinase"/>
    <property type="match status" value="1"/>
</dbReference>
<evidence type="ECO:0000256" key="6">
    <source>
        <dbReference type="ARBA" id="ARBA00022777"/>
    </source>
</evidence>
<comment type="similarity">
    <text evidence="1 11">Belongs to the GHMP kinase family. GalK subfamily.</text>
</comment>
<comment type="function">
    <text evidence="11">Catalyzes the transfer of the gamma-phosphate of ATP to D-galactose to form alpha-D-galactose-1-phosphate (Gal-1-P).</text>
</comment>
<dbReference type="HAMAP" id="MF_00246">
    <property type="entry name" value="Galactokinase"/>
    <property type="match status" value="1"/>
</dbReference>
<dbReference type="UniPathway" id="UPA00214"/>
<keyword evidence="3 11" id="KW-0808">Transferase</keyword>
<comment type="subcellular location">
    <subcellularLocation>
        <location evidence="11">Cytoplasm</location>
    </subcellularLocation>
</comment>
<dbReference type="OrthoDB" id="250531at2"/>
<keyword evidence="4 11" id="KW-0479">Metal-binding</keyword>
<dbReference type="InterPro" id="IPR006206">
    <property type="entry name" value="Mevalonate/galactokinase"/>
</dbReference>
<dbReference type="InterPro" id="IPR019741">
    <property type="entry name" value="Galactokinase_CS"/>
</dbReference>
<evidence type="ECO:0000256" key="1">
    <source>
        <dbReference type="ARBA" id="ARBA00006566"/>
    </source>
</evidence>
<accession>A0A0C2RNF2</accession>
<dbReference type="InterPro" id="IPR019539">
    <property type="entry name" value="GalKase_N"/>
</dbReference>
<feature type="domain" description="GHMP kinase N-terminal" evidence="13">
    <location>
        <begin position="93"/>
        <end position="182"/>
    </location>
</feature>
<dbReference type="Proteomes" id="UP000031972">
    <property type="component" value="Unassembled WGS sequence"/>
</dbReference>
<keyword evidence="8 11" id="KW-0460">Magnesium</keyword>
<dbReference type="InterPro" id="IPR000705">
    <property type="entry name" value="Galactokinase"/>
</dbReference>
<evidence type="ECO:0000256" key="10">
    <source>
        <dbReference type="ARBA" id="ARBA00023277"/>
    </source>
</evidence>
<keyword evidence="10 11" id="KW-0119">Carbohydrate metabolism</keyword>
<evidence type="ECO:0000313" key="16">
    <source>
        <dbReference type="EMBL" id="KIL43314.1"/>
    </source>
</evidence>
<feature type="site" description="Transition state stabilizer" evidence="11">
    <location>
        <position position="27"/>
    </location>
</feature>
<feature type="binding site" evidence="11">
    <location>
        <position position="162"/>
    </location>
    <ligand>
        <name>Mg(2+)</name>
        <dbReference type="ChEBI" id="CHEBI:18420"/>
    </ligand>
</feature>
<dbReference type="Pfam" id="PF08544">
    <property type="entry name" value="GHMP_kinases_C"/>
    <property type="match status" value="1"/>
</dbReference>
<evidence type="ECO:0000256" key="11">
    <source>
        <dbReference type="HAMAP-Rule" id="MF_00246"/>
    </source>
</evidence>
<dbReference type="Pfam" id="PF00288">
    <property type="entry name" value="GHMP_kinases_N"/>
    <property type="match status" value="1"/>
</dbReference>
<dbReference type="NCBIfam" id="NF003705">
    <property type="entry name" value="PRK05322.1"/>
    <property type="match status" value="1"/>
</dbReference>
<proteinExistence type="inferred from homology"/>
<gene>
    <name evidence="11" type="primary">galK</name>
    <name evidence="16" type="ORF">KR50_37170</name>
</gene>
<dbReference type="GO" id="GO:0000287">
    <property type="term" value="F:magnesium ion binding"/>
    <property type="evidence" value="ECO:0007669"/>
    <property type="project" value="UniProtKB-UniRule"/>
</dbReference>
<dbReference type="PRINTS" id="PR00959">
    <property type="entry name" value="MEVGALKINASE"/>
</dbReference>
<dbReference type="PANTHER" id="PTHR10457">
    <property type="entry name" value="MEVALONATE KINASE/GALACTOKINASE"/>
    <property type="match status" value="1"/>
</dbReference>
<feature type="domain" description="GHMP kinase C-terminal" evidence="14">
    <location>
        <begin position="285"/>
        <end position="365"/>
    </location>
</feature>
<sequence>MKMDTLVHSFEKYFNKNHEQRFFAPGRINLIGEHTDYNGGNVFPLAITCGTYVLARKREDRLIRMISLNFEEMGVLECSLDSLRFDSENNWTNYPIGITKFLIDSGHSVQSGFDVLYYGNIPNGAGLSSSASIEMATGVMIQSMFKLEIERIELIKLCQKVENDFIGVNSGIMDQFAIGMGKEGHAIWFNCDTLDYEYAPLELVNEKIVIMNTNKRRELASSKYNERREECEQALKHIQQVLPVQSLGEVSMEDFSTIKEAIKDPILLKRATHVISENDRTKKALQYLKADDLKAVGELMNESHRSLKEEYEVTGKELDTLVEFAWKQDGVIGARMTGAGFGGCAIAIVKIQEIPAFIEKAGEHYAKECGLEATFYTADVGEGACEITNKESLII</sequence>
<evidence type="ECO:0000256" key="9">
    <source>
        <dbReference type="ARBA" id="ARBA00023144"/>
    </source>
</evidence>
<evidence type="ECO:0000259" key="15">
    <source>
        <dbReference type="Pfam" id="PF10509"/>
    </source>
</evidence>
<evidence type="ECO:0000256" key="12">
    <source>
        <dbReference type="NCBIfam" id="TIGR00131"/>
    </source>
</evidence>
<dbReference type="PATRIC" id="fig|220754.4.peg.3728"/>
<dbReference type="GO" id="GO:0005524">
    <property type="term" value="F:ATP binding"/>
    <property type="evidence" value="ECO:0007669"/>
    <property type="project" value="UniProtKB-UniRule"/>
</dbReference>
<dbReference type="RefSeq" id="WP_041061758.1">
    <property type="nucleotide sequence ID" value="NZ_JXRR01000022.1"/>
</dbReference>
<keyword evidence="9 11" id="KW-0299">Galactose metabolism</keyword>
<evidence type="ECO:0000256" key="5">
    <source>
        <dbReference type="ARBA" id="ARBA00022741"/>
    </source>
</evidence>
<feature type="binding site" evidence="11">
    <location>
        <begin position="124"/>
        <end position="130"/>
    </location>
    <ligand>
        <name>ATP</name>
        <dbReference type="ChEBI" id="CHEBI:30616"/>
    </ligand>
</feature>
<dbReference type="AlphaFoldDB" id="A0A0C2RNF2"/>
<dbReference type="GO" id="GO:0005829">
    <property type="term" value="C:cytosol"/>
    <property type="evidence" value="ECO:0007669"/>
    <property type="project" value="TreeGrafter"/>
</dbReference>
<feature type="domain" description="Galactokinase N-terminal" evidence="15">
    <location>
        <begin position="9"/>
        <end position="57"/>
    </location>
</feature>
<evidence type="ECO:0000256" key="8">
    <source>
        <dbReference type="ARBA" id="ARBA00022842"/>
    </source>
</evidence>
<dbReference type="NCBIfam" id="TIGR00131">
    <property type="entry name" value="gal_kin"/>
    <property type="match status" value="1"/>
</dbReference>
<dbReference type="PROSITE" id="PS00106">
    <property type="entry name" value="GALACTOKINASE"/>
    <property type="match status" value="1"/>
</dbReference>
<dbReference type="Gene3D" id="3.30.70.890">
    <property type="entry name" value="GHMP kinase, C-terminal domain"/>
    <property type="match status" value="1"/>
</dbReference>
<name>A0A0C2RNF2_9BACL</name>
<dbReference type="InterPro" id="IPR014721">
    <property type="entry name" value="Ribsml_uS5_D2-typ_fold_subgr"/>
</dbReference>
<dbReference type="InterPro" id="IPR013750">
    <property type="entry name" value="GHMP_kinase_C_dom"/>
</dbReference>
<feature type="active site" description="Proton acceptor" evidence="11">
    <location>
        <position position="174"/>
    </location>
</feature>
<keyword evidence="2 11" id="KW-0963">Cytoplasm</keyword>
<organism evidence="16 17">
    <name type="scientific">Jeotgalibacillus campisalis</name>
    <dbReference type="NCBI Taxonomy" id="220754"/>
    <lineage>
        <taxon>Bacteria</taxon>
        <taxon>Bacillati</taxon>
        <taxon>Bacillota</taxon>
        <taxon>Bacilli</taxon>
        <taxon>Bacillales</taxon>
        <taxon>Caryophanaceae</taxon>
        <taxon>Jeotgalibacillus</taxon>
    </lineage>
</organism>
<dbReference type="InterPro" id="IPR006203">
    <property type="entry name" value="GHMP_knse_ATP-bd_CS"/>
</dbReference>